<evidence type="ECO:0000313" key="2">
    <source>
        <dbReference type="EMBL" id="BBI31341.1"/>
    </source>
</evidence>
<accession>A0A3T1CZW3</accession>
<feature type="transmembrane region" description="Helical" evidence="1">
    <location>
        <begin position="373"/>
        <end position="395"/>
    </location>
</feature>
<dbReference type="EMBL" id="AP019400">
    <property type="protein sequence ID" value="BBI31341.1"/>
    <property type="molecule type" value="Genomic_DNA"/>
</dbReference>
<feature type="transmembrane region" description="Helical" evidence="1">
    <location>
        <begin position="280"/>
        <end position="301"/>
    </location>
</feature>
<feature type="transmembrane region" description="Helical" evidence="1">
    <location>
        <begin position="201"/>
        <end position="224"/>
    </location>
</feature>
<keyword evidence="1" id="KW-0472">Membrane</keyword>
<dbReference type="AlphaFoldDB" id="A0A3T1CZW3"/>
<evidence type="ECO:0008006" key="4">
    <source>
        <dbReference type="Google" id="ProtNLM"/>
    </source>
</evidence>
<reference evidence="2 3" key="1">
    <citation type="submission" date="2019-01" db="EMBL/GenBank/DDBJ databases">
        <title>Complete genome sequence of Cohnella hallensis HS21 isolated from Korean fir (Abies koreana) rhizospheric soil.</title>
        <authorList>
            <person name="Jiang L."/>
            <person name="Kang S.W."/>
            <person name="Kim S."/>
            <person name="Jung J."/>
            <person name="Kim C.Y."/>
            <person name="Kim D.H."/>
            <person name="Kim S.W."/>
            <person name="Lee J."/>
        </authorList>
    </citation>
    <scope>NUCLEOTIDE SEQUENCE [LARGE SCALE GENOMIC DNA]</scope>
    <source>
        <strain evidence="2 3">HS21</strain>
    </source>
</reference>
<evidence type="ECO:0000313" key="3">
    <source>
        <dbReference type="Proteomes" id="UP000289856"/>
    </source>
</evidence>
<feature type="transmembrane region" description="Helical" evidence="1">
    <location>
        <begin position="80"/>
        <end position="100"/>
    </location>
</feature>
<dbReference type="RefSeq" id="WP_130605184.1">
    <property type="nucleotide sequence ID" value="NZ_AP019400.1"/>
</dbReference>
<feature type="transmembrane region" description="Helical" evidence="1">
    <location>
        <begin position="340"/>
        <end position="357"/>
    </location>
</feature>
<keyword evidence="1" id="KW-0812">Transmembrane</keyword>
<sequence>MSHRFVRGIMLFAAVAVLIGLFLANLTLASPFVRSWDEVDFVFALDRYDLLAMQPHFPGYPYFIAGATILHQWISDPVKALITLNALLALSSAIPIALLAKRYMRLQTAAWASVWILTMPYLWLMGSRPMSECAGIAVLWWFLWSVREAAEKPRSTWRHAVALLLFSLLMGIRLSFFPFGIGLVLLWLHQYRSFAGYRARIARLILSIVSAIGAQLIWVSGLVMSEGTLGGFWKLSNAFVAGHFSEWGGGITAAEMSLPARIVKLIASNLITDVLLSRSIVIGAFCFVLLLLIVWGLGLLREKKPESGAELRYGLWLGICVAAYVLWALLGQNIEKPRHIAPIAGPLMLAFYILAIRTSQSLTQSVTATRSKYLFIAVGRGICFTLAAVVISQIVHGANLLKMQANEKPAVYQMHEYMDELKQPLIVYTWEETRVLQYLHADYEHRRILTFNYFNALADANPERKVLLTDHVLEGFYLQNASIRDYVDPIAQFSSSSLFDPVYSQITLYEWKKHN</sequence>
<keyword evidence="3" id="KW-1185">Reference proteome</keyword>
<keyword evidence="1" id="KW-1133">Transmembrane helix</keyword>
<organism evidence="2 3">
    <name type="scientific">Cohnella abietis</name>
    <dbReference type="NCBI Taxonomy" id="2507935"/>
    <lineage>
        <taxon>Bacteria</taxon>
        <taxon>Bacillati</taxon>
        <taxon>Bacillota</taxon>
        <taxon>Bacilli</taxon>
        <taxon>Bacillales</taxon>
        <taxon>Paenibacillaceae</taxon>
        <taxon>Cohnella</taxon>
    </lineage>
</organism>
<feature type="transmembrane region" description="Helical" evidence="1">
    <location>
        <begin position="313"/>
        <end position="334"/>
    </location>
</feature>
<dbReference type="KEGG" id="cohn:KCTCHS21_07400"/>
<protein>
    <recommendedName>
        <fullName evidence="4">Glycosyltransferase RgtA/B/C/D-like domain-containing protein</fullName>
    </recommendedName>
</protein>
<name>A0A3T1CZW3_9BACL</name>
<dbReference type="OrthoDB" id="244199at2"/>
<dbReference type="Proteomes" id="UP000289856">
    <property type="component" value="Chromosome"/>
</dbReference>
<evidence type="ECO:0000256" key="1">
    <source>
        <dbReference type="SAM" id="Phobius"/>
    </source>
</evidence>
<gene>
    <name evidence="2" type="ORF">KCTCHS21_07400</name>
</gene>
<proteinExistence type="predicted"/>
<feature type="transmembrane region" description="Helical" evidence="1">
    <location>
        <begin position="163"/>
        <end position="189"/>
    </location>
</feature>